<dbReference type="NCBIfam" id="TIGR00668">
    <property type="entry name" value="apaH"/>
    <property type="match status" value="1"/>
</dbReference>
<dbReference type="Pfam" id="PF00149">
    <property type="entry name" value="Metallophos"/>
    <property type="match status" value="1"/>
</dbReference>
<proteinExistence type="inferred from homology"/>
<dbReference type="NCBIfam" id="NF001204">
    <property type="entry name" value="PRK00166.1"/>
    <property type="match status" value="1"/>
</dbReference>
<evidence type="ECO:0000256" key="5">
    <source>
        <dbReference type="HAMAP-Rule" id="MF_00199"/>
    </source>
</evidence>
<reference evidence="7 8" key="1">
    <citation type="journal article" date="2015" name="Antonie Van Leeuwenhoek">
        <title>Lampropedia puyangensis sp. nov., isolated from symptomatic bark of Populus ? euramericana canker and emended description of Lampropedia hyalina (Ehrenberg 1832) Lee et al. 2004.</title>
        <authorList>
            <person name="Li Y."/>
            <person name="Wang T."/>
            <person name="Piao C.G."/>
            <person name="Wang L.F."/>
            <person name="Tian G.Z."/>
            <person name="Zhu T.H."/>
            <person name="Guo M.W."/>
        </authorList>
    </citation>
    <scope>NUCLEOTIDE SEQUENCE [LARGE SCALE GENOMIC DNA]</scope>
    <source>
        <strain evidence="7 8">2-bin</strain>
    </source>
</reference>
<dbReference type="AlphaFoldDB" id="A0A4S8FAV8"/>
<dbReference type="EC" id="3.6.1.41" evidence="5"/>
<comment type="catalytic activity">
    <reaction evidence="4 5">
        <text>P(1),P(4)-bis(5'-adenosyl) tetraphosphate + H2O = 2 ADP + 2 H(+)</text>
        <dbReference type="Rhea" id="RHEA:24252"/>
        <dbReference type="ChEBI" id="CHEBI:15377"/>
        <dbReference type="ChEBI" id="CHEBI:15378"/>
        <dbReference type="ChEBI" id="CHEBI:58141"/>
        <dbReference type="ChEBI" id="CHEBI:456216"/>
        <dbReference type="EC" id="3.6.1.41"/>
    </reaction>
</comment>
<keyword evidence="3 5" id="KW-0378">Hydrolase</keyword>
<dbReference type="Proteomes" id="UP000308917">
    <property type="component" value="Unassembled WGS sequence"/>
</dbReference>
<dbReference type="RefSeq" id="WP_136572762.1">
    <property type="nucleotide sequence ID" value="NZ_STFG01000004.1"/>
</dbReference>
<evidence type="ECO:0000259" key="6">
    <source>
        <dbReference type="Pfam" id="PF00149"/>
    </source>
</evidence>
<gene>
    <name evidence="5" type="primary">apaH</name>
    <name evidence="7" type="ORF">E9531_05550</name>
</gene>
<dbReference type="InterPro" id="IPR004617">
    <property type="entry name" value="ApaH"/>
</dbReference>
<evidence type="ECO:0000256" key="1">
    <source>
        <dbReference type="ARBA" id="ARBA00003413"/>
    </source>
</evidence>
<feature type="domain" description="Calcineurin-like phosphoesterase" evidence="6">
    <location>
        <begin position="4"/>
        <end position="126"/>
    </location>
</feature>
<evidence type="ECO:0000256" key="4">
    <source>
        <dbReference type="ARBA" id="ARBA00049417"/>
    </source>
</evidence>
<comment type="function">
    <text evidence="1 5">Hydrolyzes diadenosine 5',5'''-P1,P4-tetraphosphate to yield ADP.</text>
</comment>
<dbReference type="InterPro" id="IPR004843">
    <property type="entry name" value="Calcineurin-like_PHP"/>
</dbReference>
<dbReference type="HAMAP" id="MF_00199">
    <property type="entry name" value="ApaH"/>
    <property type="match status" value="1"/>
</dbReference>
<evidence type="ECO:0000313" key="8">
    <source>
        <dbReference type="Proteomes" id="UP000308917"/>
    </source>
</evidence>
<dbReference type="PANTHER" id="PTHR40942">
    <property type="match status" value="1"/>
</dbReference>
<dbReference type="CDD" id="cd07422">
    <property type="entry name" value="MPP_ApaH"/>
    <property type="match status" value="1"/>
</dbReference>
<dbReference type="SUPFAM" id="SSF56300">
    <property type="entry name" value="Metallo-dependent phosphatases"/>
    <property type="match status" value="1"/>
</dbReference>
<accession>A0A4S8FAV8</accession>
<organism evidence="7 8">
    <name type="scientific">Lampropedia puyangensis</name>
    <dbReference type="NCBI Taxonomy" id="1330072"/>
    <lineage>
        <taxon>Bacteria</taxon>
        <taxon>Pseudomonadati</taxon>
        <taxon>Pseudomonadota</taxon>
        <taxon>Betaproteobacteria</taxon>
        <taxon>Burkholderiales</taxon>
        <taxon>Comamonadaceae</taxon>
        <taxon>Lampropedia</taxon>
    </lineage>
</organism>
<keyword evidence="8" id="KW-1185">Reference proteome</keyword>
<evidence type="ECO:0000256" key="2">
    <source>
        <dbReference type="ARBA" id="ARBA00005419"/>
    </source>
</evidence>
<protein>
    <recommendedName>
        <fullName evidence="5">Bis(5'-nucleosyl)-tetraphosphatase, symmetrical</fullName>
        <ecNumber evidence="5">3.6.1.41</ecNumber>
    </recommendedName>
    <alternativeName>
        <fullName evidence="5">Ap4A hydrolase</fullName>
    </alternativeName>
    <alternativeName>
        <fullName evidence="5">Diadenosine 5',5'''-P1,P4-tetraphosphate pyrophosphohydrolase</fullName>
    </alternativeName>
    <alternativeName>
        <fullName evidence="5">Diadenosine tetraphosphatase</fullName>
    </alternativeName>
</protein>
<comment type="similarity">
    <text evidence="2 5">Belongs to the Ap4A hydrolase family.</text>
</comment>
<dbReference type="PANTHER" id="PTHR40942:SF4">
    <property type="entry name" value="CYTOCHROME C5"/>
    <property type="match status" value="1"/>
</dbReference>
<sequence>MAKYVVGDVQGCNSALQRLLDKVDFSPSRDHLYLVGDLVNRGPESLAVLRRCVSNQSSISVILGNHDLHLLARYYGVRKAGKRDTMEEVLEAPDVHKLMAWLRQQPLVRQVPLADEALLLVHAGLLPQWSVTQALALAAEVHAVLADEHACLAFMREMYGNLPDVWSDSLQGMDRLRVIVNACTRLRFCTVEGRMDFDSSESADQAPEGLMPWFDVPGRSSGHEAIAFGHWSTLGLQNSRYLIALDTGCVWGGCLSALRLDGTLASREIIQVKCEAAQTPG</sequence>
<name>A0A4S8FAV8_9BURK</name>
<evidence type="ECO:0000256" key="3">
    <source>
        <dbReference type="ARBA" id="ARBA00022801"/>
    </source>
</evidence>
<dbReference type="OrthoDB" id="9807890at2"/>
<comment type="caution">
    <text evidence="7">The sequence shown here is derived from an EMBL/GenBank/DDBJ whole genome shotgun (WGS) entry which is preliminary data.</text>
</comment>
<evidence type="ECO:0000313" key="7">
    <source>
        <dbReference type="EMBL" id="THU03654.1"/>
    </source>
</evidence>
<dbReference type="PIRSF" id="PIRSF000903">
    <property type="entry name" value="B5n-ttraPtase_sm"/>
    <property type="match status" value="1"/>
</dbReference>
<dbReference type="Gene3D" id="3.60.21.10">
    <property type="match status" value="1"/>
</dbReference>
<dbReference type="GO" id="GO:0008803">
    <property type="term" value="F:bis(5'-nucleosyl)-tetraphosphatase (symmetrical) activity"/>
    <property type="evidence" value="ECO:0007669"/>
    <property type="project" value="UniProtKB-UniRule"/>
</dbReference>
<dbReference type="EMBL" id="STFG01000004">
    <property type="protein sequence ID" value="THU03654.1"/>
    <property type="molecule type" value="Genomic_DNA"/>
</dbReference>
<dbReference type="InterPro" id="IPR029052">
    <property type="entry name" value="Metallo-depent_PP-like"/>
</dbReference>